<dbReference type="Gene3D" id="3.10.180.10">
    <property type="entry name" value="2,3-Dihydroxybiphenyl 1,2-Dioxygenase, domain 1"/>
    <property type="match status" value="1"/>
</dbReference>
<dbReference type="InterPro" id="IPR029068">
    <property type="entry name" value="Glyas_Bleomycin-R_OHBP_Dase"/>
</dbReference>
<accession>A0AAV9PZM5</accession>
<gene>
    <name evidence="2" type="ORF">LTR25_008812</name>
</gene>
<dbReference type="SUPFAM" id="SSF54593">
    <property type="entry name" value="Glyoxalase/Bleomycin resistance protein/Dihydroxybiphenyl dioxygenase"/>
    <property type="match status" value="1"/>
</dbReference>
<evidence type="ECO:0000313" key="3">
    <source>
        <dbReference type="Proteomes" id="UP001345827"/>
    </source>
</evidence>
<protein>
    <recommendedName>
        <fullName evidence="4">Glyoxalase family protein</fullName>
    </recommendedName>
</protein>
<dbReference type="EMBL" id="JAXLQG010000018">
    <property type="protein sequence ID" value="KAK5530955.1"/>
    <property type="molecule type" value="Genomic_DNA"/>
</dbReference>
<keyword evidence="3" id="KW-1185">Reference proteome</keyword>
<dbReference type="PANTHER" id="PTHR39175:SF1">
    <property type="entry name" value="FAMILY PROTEIN, PUTATIVE (AFU_ORTHOLOGUE AFUA_3G15060)-RELATED"/>
    <property type="match status" value="1"/>
</dbReference>
<proteinExistence type="predicted"/>
<feature type="region of interest" description="Disordered" evidence="1">
    <location>
        <begin position="95"/>
        <end position="114"/>
    </location>
</feature>
<dbReference type="Proteomes" id="UP001345827">
    <property type="component" value="Unassembled WGS sequence"/>
</dbReference>
<sequence length="183" mass="19590">MISGIAHINVTVPADTLHLATEFYSGTLGLTPRAVPVLQKDTLAWFDIGTSGQQVHVAIGAATDFSSPLSSRHPCFKIQNPEALLELRRRIWEHHQRGGSSAPQQADQPGREASGGVFSLTLPTLLFEAGEAFHFYAFGVPLGGAPHRTALAREGMAATSWRKVEHSGGKGAVVVRGELEDKS</sequence>
<comment type="caution">
    <text evidence="2">The sequence shown here is derived from an EMBL/GenBank/DDBJ whole genome shotgun (WGS) entry which is preliminary data.</text>
</comment>
<evidence type="ECO:0008006" key="4">
    <source>
        <dbReference type="Google" id="ProtNLM"/>
    </source>
</evidence>
<dbReference type="PANTHER" id="PTHR39175">
    <property type="entry name" value="FAMILY PROTEIN, PUTATIVE (AFU_ORTHOLOGUE AFUA_3G15060)-RELATED"/>
    <property type="match status" value="1"/>
</dbReference>
<reference evidence="2 3" key="1">
    <citation type="submission" date="2023-06" db="EMBL/GenBank/DDBJ databases">
        <title>Black Yeasts Isolated from many extreme environments.</title>
        <authorList>
            <person name="Coleine C."/>
            <person name="Stajich J.E."/>
            <person name="Selbmann L."/>
        </authorList>
    </citation>
    <scope>NUCLEOTIDE SEQUENCE [LARGE SCALE GENOMIC DNA]</scope>
    <source>
        <strain evidence="2 3">CCFEE 5887</strain>
    </source>
</reference>
<dbReference type="AlphaFoldDB" id="A0AAV9PZM5"/>
<feature type="compositionally biased region" description="Polar residues" evidence="1">
    <location>
        <begin position="98"/>
        <end position="107"/>
    </location>
</feature>
<evidence type="ECO:0000313" key="2">
    <source>
        <dbReference type="EMBL" id="KAK5530955.1"/>
    </source>
</evidence>
<name>A0AAV9PZM5_9PEZI</name>
<evidence type="ECO:0000256" key="1">
    <source>
        <dbReference type="SAM" id="MobiDB-lite"/>
    </source>
</evidence>
<organism evidence="2 3">
    <name type="scientific">Vermiconidia calcicola</name>
    <dbReference type="NCBI Taxonomy" id="1690605"/>
    <lineage>
        <taxon>Eukaryota</taxon>
        <taxon>Fungi</taxon>
        <taxon>Dikarya</taxon>
        <taxon>Ascomycota</taxon>
        <taxon>Pezizomycotina</taxon>
        <taxon>Dothideomycetes</taxon>
        <taxon>Dothideomycetidae</taxon>
        <taxon>Mycosphaerellales</taxon>
        <taxon>Extremaceae</taxon>
        <taxon>Vermiconidia</taxon>
    </lineage>
</organism>